<keyword evidence="7" id="KW-0805">Transcription regulation</keyword>
<dbReference type="Proteomes" id="UP000283509">
    <property type="component" value="Unassembled WGS sequence"/>
</dbReference>
<dbReference type="InterPro" id="IPR013087">
    <property type="entry name" value="Znf_C2H2_type"/>
</dbReference>
<dbReference type="FunFam" id="3.30.160.60:FF:000075">
    <property type="entry name" value="Putative zinc finger protein 536"/>
    <property type="match status" value="2"/>
</dbReference>
<evidence type="ECO:0000256" key="8">
    <source>
        <dbReference type="ARBA" id="ARBA00023125"/>
    </source>
</evidence>
<evidence type="ECO:0000256" key="6">
    <source>
        <dbReference type="ARBA" id="ARBA00022833"/>
    </source>
</evidence>
<keyword evidence="16" id="KW-1185">Reference proteome</keyword>
<name>A0A423SH58_PENVA</name>
<keyword evidence="4" id="KW-0677">Repeat</keyword>
<dbReference type="PANTHER" id="PTHR24388">
    <property type="entry name" value="ZINC FINGER PROTEIN"/>
    <property type="match status" value="1"/>
</dbReference>
<dbReference type="GO" id="GO:0000978">
    <property type="term" value="F:RNA polymerase II cis-regulatory region sequence-specific DNA binding"/>
    <property type="evidence" value="ECO:0007669"/>
    <property type="project" value="TreeGrafter"/>
</dbReference>
<keyword evidence="8" id="KW-0238">DNA-binding</keyword>
<dbReference type="Gene3D" id="3.30.160.60">
    <property type="entry name" value="Classic Zinc Finger"/>
    <property type="match status" value="2"/>
</dbReference>
<evidence type="ECO:0000256" key="5">
    <source>
        <dbReference type="ARBA" id="ARBA00022771"/>
    </source>
</evidence>
<dbReference type="AlphaFoldDB" id="A0A423SH58"/>
<comment type="similarity">
    <text evidence="11">Belongs to the snail C2H2-type zinc-finger protein family.</text>
</comment>
<evidence type="ECO:0000259" key="14">
    <source>
        <dbReference type="PROSITE" id="PS50157"/>
    </source>
</evidence>
<dbReference type="PANTHER" id="PTHR24388:SF104">
    <property type="entry name" value="AT-RICH BINDING PROTEIN-RELATED"/>
    <property type="match status" value="1"/>
</dbReference>
<keyword evidence="6" id="KW-0862">Zinc</keyword>
<comment type="caution">
    <text evidence="15">The sequence shown here is derived from an EMBL/GenBank/DDBJ whole genome shotgun (WGS) entry which is preliminary data.</text>
</comment>
<dbReference type="InterPro" id="IPR050527">
    <property type="entry name" value="Snail/Krueppel_Znf"/>
</dbReference>
<dbReference type="EMBL" id="QCYY01003429">
    <property type="protein sequence ID" value="ROT63515.1"/>
    <property type="molecule type" value="Genomic_DNA"/>
</dbReference>
<feature type="compositionally biased region" description="Polar residues" evidence="13">
    <location>
        <begin position="247"/>
        <end position="257"/>
    </location>
</feature>
<comment type="subcellular location">
    <subcellularLocation>
        <location evidence="1">Nucleus</location>
    </subcellularLocation>
</comment>
<keyword evidence="3" id="KW-0479">Metal-binding</keyword>
<evidence type="ECO:0000313" key="15">
    <source>
        <dbReference type="EMBL" id="ROT63515.1"/>
    </source>
</evidence>
<keyword evidence="9" id="KW-0804">Transcription</keyword>
<evidence type="ECO:0000256" key="13">
    <source>
        <dbReference type="SAM" id="MobiDB-lite"/>
    </source>
</evidence>
<dbReference type="OrthoDB" id="9411774at2759"/>
<accession>A0A423SH58</accession>
<evidence type="ECO:0000256" key="12">
    <source>
        <dbReference type="PROSITE-ProRule" id="PRU00042"/>
    </source>
</evidence>
<feature type="region of interest" description="Disordered" evidence="13">
    <location>
        <begin position="225"/>
        <end position="257"/>
    </location>
</feature>
<protein>
    <recommendedName>
        <fullName evidence="14">C2H2-type domain-containing protein</fullName>
    </recommendedName>
</protein>
<feature type="domain" description="C2H2-type" evidence="14">
    <location>
        <begin position="138"/>
        <end position="165"/>
    </location>
</feature>
<reference evidence="15 16" key="2">
    <citation type="submission" date="2019-01" db="EMBL/GenBank/DDBJ databases">
        <title>The decoding of complex shrimp genome reveals the adaptation for benthos swimmer, frequently molting mechanism and breeding impact on genome.</title>
        <authorList>
            <person name="Sun Y."/>
            <person name="Gao Y."/>
            <person name="Yu Y."/>
        </authorList>
    </citation>
    <scope>NUCLEOTIDE SEQUENCE [LARGE SCALE GENOMIC DNA]</scope>
    <source>
        <tissue evidence="15">Muscle</tissue>
    </source>
</reference>
<dbReference type="SMART" id="SM00355">
    <property type="entry name" value="ZnF_C2H2"/>
    <property type="match status" value="2"/>
</dbReference>
<dbReference type="GO" id="GO:0008270">
    <property type="term" value="F:zinc ion binding"/>
    <property type="evidence" value="ECO:0007669"/>
    <property type="project" value="UniProtKB-KW"/>
</dbReference>
<evidence type="ECO:0000256" key="3">
    <source>
        <dbReference type="ARBA" id="ARBA00022723"/>
    </source>
</evidence>
<dbReference type="GO" id="GO:0005634">
    <property type="term" value="C:nucleus"/>
    <property type="evidence" value="ECO:0007669"/>
    <property type="project" value="UniProtKB-SubCell"/>
</dbReference>
<dbReference type="SUPFAM" id="SSF57667">
    <property type="entry name" value="beta-beta-alpha zinc fingers"/>
    <property type="match status" value="1"/>
</dbReference>
<keyword evidence="10" id="KW-0539">Nucleus</keyword>
<evidence type="ECO:0000256" key="11">
    <source>
        <dbReference type="ARBA" id="ARBA00037948"/>
    </source>
</evidence>
<evidence type="ECO:0000256" key="9">
    <source>
        <dbReference type="ARBA" id="ARBA00023163"/>
    </source>
</evidence>
<dbReference type="GO" id="GO:0000981">
    <property type="term" value="F:DNA-binding transcription factor activity, RNA polymerase II-specific"/>
    <property type="evidence" value="ECO:0007669"/>
    <property type="project" value="TreeGrafter"/>
</dbReference>
<reference evidence="15 16" key="1">
    <citation type="submission" date="2018-04" db="EMBL/GenBank/DDBJ databases">
        <authorList>
            <person name="Zhang X."/>
            <person name="Yuan J."/>
            <person name="Li F."/>
            <person name="Xiang J."/>
        </authorList>
    </citation>
    <scope>NUCLEOTIDE SEQUENCE [LARGE SCALE GENOMIC DNA]</scope>
    <source>
        <tissue evidence="15">Muscle</tissue>
    </source>
</reference>
<evidence type="ECO:0000313" key="16">
    <source>
        <dbReference type="Proteomes" id="UP000283509"/>
    </source>
</evidence>
<proteinExistence type="inferred from homology"/>
<dbReference type="PROSITE" id="PS50157">
    <property type="entry name" value="ZINC_FINGER_C2H2_2"/>
    <property type="match status" value="1"/>
</dbReference>
<comment type="similarity">
    <text evidence="2">Belongs to the krueppel C2H2-type zinc-finger protein family.</text>
</comment>
<dbReference type="Pfam" id="PF00096">
    <property type="entry name" value="zf-C2H2"/>
    <property type="match status" value="1"/>
</dbReference>
<evidence type="ECO:0000256" key="7">
    <source>
        <dbReference type="ARBA" id="ARBA00023015"/>
    </source>
</evidence>
<evidence type="ECO:0000256" key="4">
    <source>
        <dbReference type="ARBA" id="ARBA00022737"/>
    </source>
</evidence>
<dbReference type="InterPro" id="IPR036236">
    <property type="entry name" value="Znf_C2H2_sf"/>
</dbReference>
<evidence type="ECO:0000256" key="2">
    <source>
        <dbReference type="ARBA" id="ARBA00006991"/>
    </source>
</evidence>
<sequence length="257" mass="26012">MGCRGAAAYESLLCAALAPAGLAPAGLAPAGLAPAGLAGAALSLAPGPRQCPLTPPPPPASPALQLTPRFLPLQLQGPALARRAWESLSESLVARLAGAAPAARAPHRLGAAQHHAGGGTVSSGPPAPPRPRTSERPHMCPLCPYRATTRDSLARHIRTHTGERPFKCSFCPYRAIQKSDVDKHIRRRHKDAAAAWPPVSGASCLANVMGGASSRAYAHAQAPSTTAAGGWQGPVGRQGAAGGVVTDSFTSPSGGDA</sequence>
<evidence type="ECO:0000256" key="10">
    <source>
        <dbReference type="ARBA" id="ARBA00023242"/>
    </source>
</evidence>
<feature type="region of interest" description="Disordered" evidence="13">
    <location>
        <begin position="108"/>
        <end position="140"/>
    </location>
</feature>
<organism evidence="15 16">
    <name type="scientific">Penaeus vannamei</name>
    <name type="common">Whiteleg shrimp</name>
    <name type="synonym">Litopenaeus vannamei</name>
    <dbReference type="NCBI Taxonomy" id="6689"/>
    <lineage>
        <taxon>Eukaryota</taxon>
        <taxon>Metazoa</taxon>
        <taxon>Ecdysozoa</taxon>
        <taxon>Arthropoda</taxon>
        <taxon>Crustacea</taxon>
        <taxon>Multicrustacea</taxon>
        <taxon>Malacostraca</taxon>
        <taxon>Eumalacostraca</taxon>
        <taxon>Eucarida</taxon>
        <taxon>Decapoda</taxon>
        <taxon>Dendrobranchiata</taxon>
        <taxon>Penaeoidea</taxon>
        <taxon>Penaeidae</taxon>
        <taxon>Penaeus</taxon>
    </lineage>
</organism>
<keyword evidence="5 12" id="KW-0863">Zinc-finger</keyword>
<evidence type="ECO:0000256" key="1">
    <source>
        <dbReference type="ARBA" id="ARBA00004123"/>
    </source>
</evidence>
<gene>
    <name evidence="15" type="ORF">C7M84_018584</name>
</gene>